<sequence>MKRIALIIGTLLLLAVGILVSIFWIRKSKAEQQLVSNQSTQIITIAVDDMVVDNLSSLLSWNTSSSEGERKEKWLKKIVFDAGIYIPSRIFLFNQTAKKDSFYGIVALESYDDCFTFFANHFPEEMNFIDKEKGIVHVAVSKYFQLIFDREHVVYSFSMKEDKGFQELANLLRHRERWTTVATLKGFEALNAKKHIAYVQKDQKLKIDATINNGVALIQGQWRLQKELKSDFQVQDLAADKEIIRCWNLLDAAEIPLFANILRDFSGLQPPEFNQHYGNYFDLQVNDDYFTQHDTSIAYVYDDDFNATEEKQVNDVQVPKIIQAWKYDATWAQELPDRLFYKFYTYNFGGYLFQSTASNLSHTNNLIKTAYPLYAFVDFGKMPDSWDIPLLQRLKKAQVKATLKTKVQTSNTLSLEGKITY</sequence>
<proteinExistence type="predicted"/>
<evidence type="ECO:0000313" key="1">
    <source>
        <dbReference type="EMBL" id="MBP3943725.1"/>
    </source>
</evidence>
<dbReference type="AlphaFoldDB" id="A0A8T4HBS4"/>
<keyword evidence="2" id="KW-1185">Reference proteome</keyword>
<name>A0A8T4HBS4_9SPHI</name>
<dbReference type="Proteomes" id="UP000679691">
    <property type="component" value="Unassembled WGS sequence"/>
</dbReference>
<dbReference type="RefSeq" id="WP_353547227.1">
    <property type="nucleotide sequence ID" value="NZ_JAGKSB010000009.1"/>
</dbReference>
<protein>
    <submittedName>
        <fullName evidence="1">Uncharacterized protein</fullName>
    </submittedName>
</protein>
<comment type="caution">
    <text evidence="1">The sequence shown here is derived from an EMBL/GenBank/DDBJ whole genome shotgun (WGS) entry which is preliminary data.</text>
</comment>
<evidence type="ECO:0000313" key="2">
    <source>
        <dbReference type="Proteomes" id="UP000679691"/>
    </source>
</evidence>
<gene>
    <name evidence="1" type="ORF">J5U18_09140</name>
</gene>
<accession>A0A8T4HBS4</accession>
<reference evidence="1" key="1">
    <citation type="submission" date="2021-03" db="EMBL/GenBank/DDBJ databases">
        <authorList>
            <person name="Lu T."/>
            <person name="Wang Q."/>
            <person name="Han X."/>
        </authorList>
    </citation>
    <scope>NUCLEOTIDE SEQUENCE</scope>
    <source>
        <strain evidence="1">WQ 2009</strain>
    </source>
</reference>
<organism evidence="1 2">
    <name type="scientific">Rhinopithecimicrobium faecis</name>
    <dbReference type="NCBI Taxonomy" id="2820698"/>
    <lineage>
        <taxon>Bacteria</taxon>
        <taxon>Pseudomonadati</taxon>
        <taxon>Bacteroidota</taxon>
        <taxon>Sphingobacteriia</taxon>
        <taxon>Sphingobacteriales</taxon>
        <taxon>Sphingobacteriaceae</taxon>
        <taxon>Rhinopithecimicrobium</taxon>
    </lineage>
</organism>
<dbReference type="EMBL" id="JAGKSB010000009">
    <property type="protein sequence ID" value="MBP3943725.1"/>
    <property type="molecule type" value="Genomic_DNA"/>
</dbReference>